<accession>A0A9P9Y260</accession>
<dbReference type="OrthoDB" id="10473981at2759"/>
<dbReference type="EMBL" id="JAGIXG020000015">
    <property type="protein sequence ID" value="KAI6782126.1"/>
    <property type="molecule type" value="Genomic_DNA"/>
</dbReference>
<dbReference type="GeneID" id="75828875"/>
<reference evidence="1" key="2">
    <citation type="submission" date="2022-07" db="EMBL/GenBank/DDBJ databases">
        <authorList>
            <person name="Goncalves M.F.M."/>
            <person name="Hilario S."/>
            <person name="Van De Peer Y."/>
            <person name="Esteves A.C."/>
            <person name="Alves A."/>
        </authorList>
    </citation>
    <scope>NUCLEOTIDE SEQUENCE</scope>
    <source>
        <strain evidence="1">MUM 19.33</strain>
    </source>
</reference>
<dbReference type="Proteomes" id="UP001055219">
    <property type="component" value="Unassembled WGS sequence"/>
</dbReference>
<gene>
    <name evidence="1" type="ORF">J7T54_002363</name>
</gene>
<evidence type="ECO:0000313" key="1">
    <source>
        <dbReference type="EMBL" id="KAI6782126.1"/>
    </source>
</evidence>
<reference evidence="1" key="1">
    <citation type="journal article" date="2021" name="J Fungi (Basel)">
        <title>Genomic and Metabolomic Analyses of the Marine Fungus Emericellopsis cladophorae: Insights into Saltwater Adaptability Mechanisms and Its Biosynthetic Potential.</title>
        <authorList>
            <person name="Goncalves M.F.M."/>
            <person name="Hilario S."/>
            <person name="Van de Peer Y."/>
            <person name="Esteves A.C."/>
            <person name="Alves A."/>
        </authorList>
    </citation>
    <scope>NUCLEOTIDE SEQUENCE</scope>
    <source>
        <strain evidence="1">MUM 19.33</strain>
    </source>
</reference>
<dbReference type="RefSeq" id="XP_051362982.1">
    <property type="nucleotide sequence ID" value="XM_051505534.1"/>
</dbReference>
<dbReference type="AlphaFoldDB" id="A0A9P9Y260"/>
<name>A0A9P9Y260_9HYPO</name>
<sequence length="218" mass="23783">MRVNFDNDVVLPAGKHTIFAVTRGDGYGINGASNLAGANGNDGPVPEETVTDGQNPIYTPCSNMSRTSDAVSVASAPATPQNYVPVADIAALVESLNTSKSLPLCWKTLIGKLSSRLEGTRDSNGRSDYTHAELFTDIAQAVNEARTGWEWPKEIIRNMPRTEISSLKEDDATTFAGDLHGAQEMLQKFKASLFHFRGIEVSADTKQLWQVSYTMWNE</sequence>
<organism evidence="1 2">
    <name type="scientific">Emericellopsis cladophorae</name>
    <dbReference type="NCBI Taxonomy" id="2686198"/>
    <lineage>
        <taxon>Eukaryota</taxon>
        <taxon>Fungi</taxon>
        <taxon>Dikarya</taxon>
        <taxon>Ascomycota</taxon>
        <taxon>Pezizomycotina</taxon>
        <taxon>Sordariomycetes</taxon>
        <taxon>Hypocreomycetidae</taxon>
        <taxon>Hypocreales</taxon>
        <taxon>Bionectriaceae</taxon>
        <taxon>Emericellopsis</taxon>
    </lineage>
</organism>
<comment type="caution">
    <text evidence="1">The sequence shown here is derived from an EMBL/GenBank/DDBJ whole genome shotgun (WGS) entry which is preliminary data.</text>
</comment>
<proteinExistence type="predicted"/>
<evidence type="ECO:0000313" key="2">
    <source>
        <dbReference type="Proteomes" id="UP001055219"/>
    </source>
</evidence>
<keyword evidence="2" id="KW-1185">Reference proteome</keyword>
<protein>
    <submittedName>
        <fullName evidence="1">Uncharacterized protein</fullName>
    </submittedName>
</protein>